<dbReference type="GO" id="GO:0016616">
    <property type="term" value="F:oxidoreductase activity, acting on the CH-OH group of donors, NAD or NADP as acceptor"/>
    <property type="evidence" value="ECO:0007669"/>
    <property type="project" value="UniProtKB-ARBA"/>
</dbReference>
<evidence type="ECO:0000256" key="6">
    <source>
        <dbReference type="PIRSR" id="PIRSR000097-3"/>
    </source>
</evidence>
<dbReference type="AlphaFoldDB" id="A0A2H0VD27"/>
<dbReference type="InterPro" id="IPR018170">
    <property type="entry name" value="Aldo/ket_reductase_CS"/>
</dbReference>
<organism evidence="8 9">
    <name type="scientific">Candidatus Doudnabacteria bacterium CG10_big_fil_rev_8_21_14_0_10_41_10</name>
    <dbReference type="NCBI Taxonomy" id="1974551"/>
    <lineage>
        <taxon>Bacteria</taxon>
        <taxon>Candidatus Doudnaibacteriota</taxon>
    </lineage>
</organism>
<feature type="active site" description="Proton donor" evidence="4">
    <location>
        <position position="48"/>
    </location>
</feature>
<dbReference type="CDD" id="cd19073">
    <property type="entry name" value="AKR_AKR3F2_3"/>
    <property type="match status" value="1"/>
</dbReference>
<dbReference type="EMBL" id="PFAJ01000051">
    <property type="protein sequence ID" value="PIR96973.1"/>
    <property type="molecule type" value="Genomic_DNA"/>
</dbReference>
<comment type="similarity">
    <text evidence="1">Belongs to the aldo/keto reductase family.</text>
</comment>
<dbReference type="Pfam" id="PF00248">
    <property type="entry name" value="Aldo_ket_red"/>
    <property type="match status" value="1"/>
</dbReference>
<evidence type="ECO:0000256" key="5">
    <source>
        <dbReference type="PIRSR" id="PIRSR000097-2"/>
    </source>
</evidence>
<dbReference type="PROSITE" id="PS00062">
    <property type="entry name" value="ALDOKETO_REDUCTASE_2"/>
    <property type="match status" value="1"/>
</dbReference>
<evidence type="ECO:0000313" key="8">
    <source>
        <dbReference type="EMBL" id="PIR96973.1"/>
    </source>
</evidence>
<protein>
    <submittedName>
        <fullName evidence="8">Aldo/keto reductase</fullName>
    </submittedName>
</protein>
<reference evidence="9" key="1">
    <citation type="submission" date="2017-09" db="EMBL/GenBank/DDBJ databases">
        <title>Depth-based differentiation of microbial function through sediment-hosted aquifers and enrichment of novel symbionts in the deep terrestrial subsurface.</title>
        <authorList>
            <person name="Probst A.J."/>
            <person name="Ladd B."/>
            <person name="Jarett J.K."/>
            <person name="Geller-Mcgrath D.E."/>
            <person name="Sieber C.M.K."/>
            <person name="Emerson J.B."/>
            <person name="Anantharaman K."/>
            <person name="Thomas B.C."/>
            <person name="Malmstrom R."/>
            <person name="Stieglmeier M."/>
            <person name="Klingl A."/>
            <person name="Woyke T."/>
            <person name="Ryan C.M."/>
            <person name="Banfield J.F."/>
        </authorList>
    </citation>
    <scope>NUCLEOTIDE SEQUENCE [LARGE SCALE GENOMIC DNA]</scope>
</reference>
<evidence type="ECO:0000256" key="3">
    <source>
        <dbReference type="ARBA" id="ARBA00023002"/>
    </source>
</evidence>
<dbReference type="InterPro" id="IPR020471">
    <property type="entry name" value="AKR"/>
</dbReference>
<feature type="domain" description="NADP-dependent oxidoreductase" evidence="7">
    <location>
        <begin position="15"/>
        <end position="256"/>
    </location>
</feature>
<dbReference type="Proteomes" id="UP000230557">
    <property type="component" value="Unassembled WGS sequence"/>
</dbReference>
<keyword evidence="3" id="KW-0560">Oxidoreductase</keyword>
<name>A0A2H0VD27_9BACT</name>
<dbReference type="PROSITE" id="PS00798">
    <property type="entry name" value="ALDOKETO_REDUCTASE_1"/>
    <property type="match status" value="1"/>
</dbReference>
<dbReference type="PRINTS" id="PR00069">
    <property type="entry name" value="ALDKETRDTASE"/>
</dbReference>
<dbReference type="InterPro" id="IPR023210">
    <property type="entry name" value="NADP_OxRdtase_dom"/>
</dbReference>
<dbReference type="InterPro" id="IPR036812">
    <property type="entry name" value="NAD(P)_OxRdtase_dom_sf"/>
</dbReference>
<comment type="caution">
    <text evidence="8">The sequence shown here is derived from an EMBL/GenBank/DDBJ whole genome shotgun (WGS) entry which is preliminary data.</text>
</comment>
<feature type="site" description="Lowers pKa of active site Tyr" evidence="6">
    <location>
        <position position="73"/>
    </location>
</feature>
<gene>
    <name evidence="8" type="ORF">COT91_03885</name>
</gene>
<dbReference type="PANTHER" id="PTHR43827">
    <property type="entry name" value="2,5-DIKETO-D-GLUCONIC ACID REDUCTASE"/>
    <property type="match status" value="1"/>
</dbReference>
<dbReference type="SUPFAM" id="SSF51430">
    <property type="entry name" value="NAD(P)-linked oxidoreductase"/>
    <property type="match status" value="1"/>
</dbReference>
<proteinExistence type="inferred from homology"/>
<evidence type="ECO:0000256" key="1">
    <source>
        <dbReference type="ARBA" id="ARBA00007905"/>
    </source>
</evidence>
<dbReference type="FunFam" id="3.20.20.100:FF:000002">
    <property type="entry name" value="2,5-diketo-D-gluconic acid reductase A"/>
    <property type="match status" value="1"/>
</dbReference>
<feature type="binding site" evidence="5">
    <location>
        <position position="106"/>
    </location>
    <ligand>
        <name>substrate</name>
    </ligand>
</feature>
<dbReference type="Gene3D" id="3.20.20.100">
    <property type="entry name" value="NADP-dependent oxidoreductase domain"/>
    <property type="match status" value="1"/>
</dbReference>
<keyword evidence="2" id="KW-0521">NADP</keyword>
<accession>A0A2H0VD27</accession>
<evidence type="ECO:0000256" key="2">
    <source>
        <dbReference type="ARBA" id="ARBA00022857"/>
    </source>
</evidence>
<dbReference type="PIRSF" id="PIRSF000097">
    <property type="entry name" value="AKR"/>
    <property type="match status" value="1"/>
</dbReference>
<sequence length="270" mass="30762">MKSITLKSGNEIPSLGFGTWKLKGDDAKNAVAYALKIGYRHIDAAEIYDNQIYIGAAILESQIPREDIFITSKVFHDHLEPEQIVESCVNTLKDLQTNYLDLLLLHWPNKDIAIEDQLGALNSLKEKNLVKSIGVSNYNIRHLTEALDAEIEFDVNQVEFHPSLNQIKLKQFCEENGIVITAYSPIAQGQDLVLPTVLEVAKKYKKTPSQTILNWIISQDMVTIPRSNKEDHIKDNFGALGWEMEKSDIERLNKLNTNNRLINREWGEFD</sequence>
<dbReference type="PANTHER" id="PTHR43827:SF3">
    <property type="entry name" value="NADP-DEPENDENT OXIDOREDUCTASE DOMAIN-CONTAINING PROTEIN"/>
    <property type="match status" value="1"/>
</dbReference>
<evidence type="ECO:0000256" key="4">
    <source>
        <dbReference type="PIRSR" id="PIRSR000097-1"/>
    </source>
</evidence>
<evidence type="ECO:0000313" key="9">
    <source>
        <dbReference type="Proteomes" id="UP000230557"/>
    </source>
</evidence>
<evidence type="ECO:0000259" key="7">
    <source>
        <dbReference type="Pfam" id="PF00248"/>
    </source>
</evidence>